<dbReference type="GO" id="GO:0035591">
    <property type="term" value="F:signaling adaptor activity"/>
    <property type="evidence" value="ECO:0007669"/>
    <property type="project" value="TreeGrafter"/>
</dbReference>
<feature type="region of interest" description="Disordered" evidence="5">
    <location>
        <begin position="177"/>
        <end position="206"/>
    </location>
</feature>
<feature type="domain" description="SH2" evidence="6">
    <location>
        <begin position="17"/>
        <end position="109"/>
    </location>
</feature>
<dbReference type="GO" id="GO:0005737">
    <property type="term" value="C:cytoplasm"/>
    <property type="evidence" value="ECO:0007669"/>
    <property type="project" value="TreeGrafter"/>
</dbReference>
<evidence type="ECO:0000256" key="5">
    <source>
        <dbReference type="SAM" id="MobiDB-lite"/>
    </source>
</evidence>
<dbReference type="InterPro" id="IPR036028">
    <property type="entry name" value="SH3-like_dom_sf"/>
</dbReference>
<dbReference type="InterPro" id="IPR036860">
    <property type="entry name" value="SH2_dom_sf"/>
</dbReference>
<feature type="compositionally biased region" description="Low complexity" evidence="5">
    <location>
        <begin position="182"/>
        <end position="196"/>
    </location>
</feature>
<dbReference type="GO" id="GO:0030971">
    <property type="term" value="F:receptor tyrosine kinase binding"/>
    <property type="evidence" value="ECO:0007669"/>
    <property type="project" value="TreeGrafter"/>
</dbReference>
<dbReference type="PROSITE" id="PS50001">
    <property type="entry name" value="SH2"/>
    <property type="match status" value="1"/>
</dbReference>
<dbReference type="PRINTS" id="PR00452">
    <property type="entry name" value="SH3DOMAIN"/>
</dbReference>
<keyword evidence="2 3" id="KW-0727">SH2 domain</keyword>
<dbReference type="Pfam" id="PF00017">
    <property type="entry name" value="SH2"/>
    <property type="match status" value="1"/>
</dbReference>
<evidence type="ECO:0000313" key="10">
    <source>
        <dbReference type="WBParaSite" id="MBELARI_LOCUS3860"/>
    </source>
</evidence>
<evidence type="ECO:0000313" key="9">
    <source>
        <dbReference type="WBParaSite" id="MBELARI_LOCUS21352"/>
    </source>
</evidence>
<dbReference type="InterPro" id="IPR001452">
    <property type="entry name" value="SH3_domain"/>
</dbReference>
<dbReference type="SUPFAM" id="SSF55550">
    <property type="entry name" value="SH2 domain"/>
    <property type="match status" value="1"/>
</dbReference>
<dbReference type="SUPFAM" id="SSF50044">
    <property type="entry name" value="SH3-domain"/>
    <property type="match status" value="2"/>
</dbReference>
<dbReference type="PRINTS" id="PR00401">
    <property type="entry name" value="SH2DOMAIN"/>
</dbReference>
<protein>
    <submittedName>
        <fullName evidence="9 10">Adapter molecule crk</fullName>
    </submittedName>
</protein>
<organism evidence="8 10">
    <name type="scientific">Mesorhabditis belari</name>
    <dbReference type="NCBI Taxonomy" id="2138241"/>
    <lineage>
        <taxon>Eukaryota</taxon>
        <taxon>Metazoa</taxon>
        <taxon>Ecdysozoa</taxon>
        <taxon>Nematoda</taxon>
        <taxon>Chromadorea</taxon>
        <taxon>Rhabditida</taxon>
        <taxon>Rhabditina</taxon>
        <taxon>Rhabditomorpha</taxon>
        <taxon>Rhabditoidea</taxon>
        <taxon>Rhabditidae</taxon>
        <taxon>Mesorhabditinae</taxon>
        <taxon>Mesorhabditis</taxon>
    </lineage>
</organism>
<name>A0AAF3FDA1_9BILA</name>
<dbReference type="InterPro" id="IPR051184">
    <property type="entry name" value="Tyrosine-phos_adapter"/>
</dbReference>
<dbReference type="GO" id="GO:0007167">
    <property type="term" value="P:enzyme-linked receptor protein signaling pathway"/>
    <property type="evidence" value="ECO:0007669"/>
    <property type="project" value="TreeGrafter"/>
</dbReference>
<evidence type="ECO:0000313" key="8">
    <source>
        <dbReference type="Proteomes" id="UP000887575"/>
    </source>
</evidence>
<dbReference type="Gene3D" id="2.30.30.40">
    <property type="entry name" value="SH3 Domains"/>
    <property type="match status" value="2"/>
</dbReference>
<dbReference type="WBParaSite" id="MBELARI_LOCUS21352">
    <property type="protein sequence ID" value="MBELARI_LOCUS21352"/>
    <property type="gene ID" value="MBELARI_LOCUS21352"/>
</dbReference>
<dbReference type="SMART" id="SM00252">
    <property type="entry name" value="SH2"/>
    <property type="match status" value="1"/>
</dbReference>
<evidence type="ECO:0000259" key="6">
    <source>
        <dbReference type="PROSITE" id="PS50001"/>
    </source>
</evidence>
<dbReference type="WBParaSite" id="MBELARI_LOCUS3860">
    <property type="protein sequence ID" value="MBELARI_LOCUS3860"/>
    <property type="gene ID" value="MBELARI_LOCUS3860"/>
</dbReference>
<dbReference type="PROSITE" id="PS50002">
    <property type="entry name" value="SH3"/>
    <property type="match status" value="1"/>
</dbReference>
<evidence type="ECO:0000256" key="1">
    <source>
        <dbReference type="ARBA" id="ARBA00022443"/>
    </source>
</evidence>
<keyword evidence="1 4" id="KW-0728">SH3 domain</keyword>
<accession>A0AAF3FDA1</accession>
<dbReference type="Gene3D" id="3.30.505.10">
    <property type="entry name" value="SH2 domain"/>
    <property type="match status" value="1"/>
</dbReference>
<dbReference type="Proteomes" id="UP000887575">
    <property type="component" value="Unassembled WGS sequence"/>
</dbReference>
<dbReference type="InterPro" id="IPR000980">
    <property type="entry name" value="SH2"/>
</dbReference>
<sequence length="266" mass="30172">MAGPSGGAFDPFEWNAFYFPKMSREEAVQILSENDVQLGTFLLRDSSRPGTFSLSVRESDEAMKVRHYLIEKNESGGVKIAEQTFIDLPQLLNHFKLRILDKTSLTIPYRKRELERVQALFRFEGTKETDLSFEAGEQLDIIGKPEPEWWQARNAMQRTGLIPANYVAPLGEVDRNSRGEWSSSSSSGPSRHSTASTHDHEQSAEPRLPAQAFVVHDRTPNVYDTAALRLQKGQQVEVLRKIGNGFYEGIVDGKRGTFPHTYVRWE</sequence>
<evidence type="ECO:0000256" key="4">
    <source>
        <dbReference type="PROSITE-ProRule" id="PRU00192"/>
    </source>
</evidence>
<feature type="domain" description="SH3" evidence="7">
    <location>
        <begin position="112"/>
        <end position="172"/>
    </location>
</feature>
<dbReference type="PANTHER" id="PTHR19969">
    <property type="entry name" value="SH2-SH3 ADAPTOR PROTEIN-RELATED"/>
    <property type="match status" value="1"/>
</dbReference>
<dbReference type="Pfam" id="PF00018">
    <property type="entry name" value="SH3_1"/>
    <property type="match status" value="1"/>
</dbReference>
<dbReference type="SMART" id="SM00326">
    <property type="entry name" value="SH3"/>
    <property type="match status" value="2"/>
</dbReference>
<evidence type="ECO:0000256" key="3">
    <source>
        <dbReference type="PROSITE-ProRule" id="PRU00191"/>
    </source>
</evidence>
<dbReference type="GO" id="GO:0016477">
    <property type="term" value="P:cell migration"/>
    <property type="evidence" value="ECO:0007669"/>
    <property type="project" value="TreeGrafter"/>
</dbReference>
<proteinExistence type="predicted"/>
<dbReference type="PANTHER" id="PTHR19969:SF5">
    <property type="entry name" value="CRK-LIKE PROTEIN"/>
    <property type="match status" value="1"/>
</dbReference>
<evidence type="ECO:0000256" key="2">
    <source>
        <dbReference type="ARBA" id="ARBA00022999"/>
    </source>
</evidence>
<evidence type="ECO:0000259" key="7">
    <source>
        <dbReference type="PROSITE" id="PS50002"/>
    </source>
</evidence>
<dbReference type="Pfam" id="PF07653">
    <property type="entry name" value="SH3_2"/>
    <property type="match status" value="1"/>
</dbReference>
<dbReference type="AlphaFoldDB" id="A0AAF3FDA1"/>
<reference evidence="9 10" key="1">
    <citation type="submission" date="2024-02" db="UniProtKB">
        <authorList>
            <consortium name="WormBaseParasite"/>
        </authorList>
    </citation>
    <scope>IDENTIFICATION</scope>
</reference>
<keyword evidence="8" id="KW-1185">Reference proteome</keyword>